<feature type="compositionally biased region" description="Polar residues" evidence="3">
    <location>
        <begin position="177"/>
        <end position="193"/>
    </location>
</feature>
<sequence>MMNQVWFLGTIMKLMMVLSVLVYASSAAKYTVGGQSGWALDSDVQSWSSSNSFSVGDTLEFMYKPVHSVLEVNKLAYEACDSANPISLTNGNYTSVTLDTPGTRYFICGAQGHCSSGLKVKIVVSSTDPSRSGGRRSPRRPPTSGGSPPAPRQSPPPPSNTPGTPPSRGPDFPPSDPTTHGPSGSPSAATKITHQFVAPSGWFIQ</sequence>
<keyword evidence="7" id="KW-1185">Reference proteome</keyword>
<accession>A0A4Y7LHT7</accession>
<dbReference type="InterPro" id="IPR039391">
    <property type="entry name" value="Phytocyanin-like"/>
</dbReference>
<evidence type="ECO:0000313" key="7">
    <source>
        <dbReference type="Proteomes" id="UP000316621"/>
    </source>
</evidence>
<keyword evidence="2" id="KW-0325">Glycoprotein</keyword>
<proteinExistence type="predicted"/>
<dbReference type="AlphaFoldDB" id="A0A4Y7LHT7"/>
<evidence type="ECO:0000256" key="3">
    <source>
        <dbReference type="SAM" id="MobiDB-lite"/>
    </source>
</evidence>
<dbReference type="PROSITE" id="PS51485">
    <property type="entry name" value="PHYTOCYANIN"/>
    <property type="match status" value="1"/>
</dbReference>
<gene>
    <name evidence="6" type="ORF">C5167_047835</name>
</gene>
<dbReference type="PANTHER" id="PTHR33021">
    <property type="entry name" value="BLUE COPPER PROTEIN"/>
    <property type="match status" value="1"/>
</dbReference>
<evidence type="ECO:0000259" key="5">
    <source>
        <dbReference type="PROSITE" id="PS51485"/>
    </source>
</evidence>
<reference evidence="6 7" key="1">
    <citation type="journal article" date="2018" name="Science">
        <title>The opium poppy genome and morphinan production.</title>
        <authorList>
            <person name="Guo L."/>
            <person name="Winzer T."/>
            <person name="Yang X."/>
            <person name="Li Y."/>
            <person name="Ning Z."/>
            <person name="He Z."/>
            <person name="Teodor R."/>
            <person name="Lu Y."/>
            <person name="Bowser T.A."/>
            <person name="Graham I.A."/>
            <person name="Ye K."/>
        </authorList>
    </citation>
    <scope>NUCLEOTIDE SEQUENCE [LARGE SCALE GENOMIC DNA]</scope>
    <source>
        <strain evidence="7">cv. HN1</strain>
        <tissue evidence="6">Leaves</tissue>
    </source>
</reference>
<dbReference type="Gramene" id="RZC85053">
    <property type="protein sequence ID" value="RZC85053"/>
    <property type="gene ID" value="C5167_047835"/>
</dbReference>
<feature type="compositionally biased region" description="Pro residues" evidence="3">
    <location>
        <begin position="148"/>
        <end position="176"/>
    </location>
</feature>
<evidence type="ECO:0000256" key="1">
    <source>
        <dbReference type="ARBA" id="ARBA00022723"/>
    </source>
</evidence>
<dbReference type="EMBL" id="CM010725">
    <property type="protein sequence ID" value="RZC85053.1"/>
    <property type="molecule type" value="Genomic_DNA"/>
</dbReference>
<keyword evidence="1" id="KW-0479">Metal-binding</keyword>
<organism evidence="6 7">
    <name type="scientific">Papaver somniferum</name>
    <name type="common">Opium poppy</name>
    <dbReference type="NCBI Taxonomy" id="3469"/>
    <lineage>
        <taxon>Eukaryota</taxon>
        <taxon>Viridiplantae</taxon>
        <taxon>Streptophyta</taxon>
        <taxon>Embryophyta</taxon>
        <taxon>Tracheophyta</taxon>
        <taxon>Spermatophyta</taxon>
        <taxon>Magnoliopsida</taxon>
        <taxon>Ranunculales</taxon>
        <taxon>Papaveraceae</taxon>
        <taxon>Papaveroideae</taxon>
        <taxon>Papaver</taxon>
    </lineage>
</organism>
<feature type="region of interest" description="Disordered" evidence="3">
    <location>
        <begin position="125"/>
        <end position="205"/>
    </location>
</feature>
<dbReference type="GO" id="GO:0009055">
    <property type="term" value="F:electron transfer activity"/>
    <property type="evidence" value="ECO:0007669"/>
    <property type="project" value="InterPro"/>
</dbReference>
<feature type="domain" description="Phytocyanin" evidence="5">
    <location>
        <begin position="28"/>
        <end position="126"/>
    </location>
</feature>
<dbReference type="Proteomes" id="UP000316621">
    <property type="component" value="Chromosome 11"/>
</dbReference>
<dbReference type="Gene3D" id="2.60.40.420">
    <property type="entry name" value="Cupredoxins - blue copper proteins"/>
    <property type="match status" value="1"/>
</dbReference>
<feature type="chain" id="PRO_5021447584" description="Phytocyanin domain-containing protein" evidence="4">
    <location>
        <begin position="28"/>
        <end position="205"/>
    </location>
</feature>
<evidence type="ECO:0000256" key="2">
    <source>
        <dbReference type="ARBA" id="ARBA00023180"/>
    </source>
</evidence>
<feature type="signal peptide" evidence="4">
    <location>
        <begin position="1"/>
        <end position="27"/>
    </location>
</feature>
<dbReference type="OMA" id="LTLCHIC"/>
<dbReference type="PANTHER" id="PTHR33021:SF499">
    <property type="entry name" value="OS12G0150500 PROTEIN"/>
    <property type="match status" value="1"/>
</dbReference>
<evidence type="ECO:0000313" key="6">
    <source>
        <dbReference type="EMBL" id="RZC85053.1"/>
    </source>
</evidence>
<dbReference type="Pfam" id="PF02298">
    <property type="entry name" value="Cu_bind_like"/>
    <property type="match status" value="1"/>
</dbReference>
<dbReference type="GO" id="GO:0005886">
    <property type="term" value="C:plasma membrane"/>
    <property type="evidence" value="ECO:0007669"/>
    <property type="project" value="TreeGrafter"/>
</dbReference>
<dbReference type="GO" id="GO:0046872">
    <property type="term" value="F:metal ion binding"/>
    <property type="evidence" value="ECO:0007669"/>
    <property type="project" value="UniProtKB-KW"/>
</dbReference>
<dbReference type="FunFam" id="2.60.40.420:FF:000003">
    <property type="entry name" value="Blue copper"/>
    <property type="match status" value="1"/>
</dbReference>
<dbReference type="InterPro" id="IPR008972">
    <property type="entry name" value="Cupredoxin"/>
</dbReference>
<evidence type="ECO:0000256" key="4">
    <source>
        <dbReference type="SAM" id="SignalP"/>
    </source>
</evidence>
<keyword evidence="4" id="KW-0732">Signal</keyword>
<dbReference type="SUPFAM" id="SSF49503">
    <property type="entry name" value="Cupredoxins"/>
    <property type="match status" value="1"/>
</dbReference>
<dbReference type="CDD" id="cd04216">
    <property type="entry name" value="Phytocyanin"/>
    <property type="match status" value="1"/>
</dbReference>
<protein>
    <recommendedName>
        <fullName evidence="5">Phytocyanin domain-containing protein</fullName>
    </recommendedName>
</protein>
<name>A0A4Y7LHT7_PAPSO</name>
<dbReference type="InterPro" id="IPR003245">
    <property type="entry name" value="Phytocyanin_dom"/>
</dbReference>